<proteinExistence type="predicted"/>
<evidence type="ECO:0000313" key="3">
    <source>
        <dbReference type="Proteomes" id="UP001341840"/>
    </source>
</evidence>
<gene>
    <name evidence="2" type="ORF">PIB30_039238</name>
</gene>
<protein>
    <submittedName>
        <fullName evidence="2">Uncharacterized protein</fullName>
    </submittedName>
</protein>
<reference evidence="2 3" key="1">
    <citation type="journal article" date="2023" name="Plants (Basel)">
        <title>Bridging the Gap: Combining Genomics and Transcriptomics Approaches to Understand Stylosanthes scabra, an Orphan Legume from the Brazilian Caatinga.</title>
        <authorList>
            <person name="Ferreira-Neto J.R.C."/>
            <person name="da Silva M.D."/>
            <person name="Binneck E."/>
            <person name="de Melo N.F."/>
            <person name="da Silva R.H."/>
            <person name="de Melo A.L.T.M."/>
            <person name="Pandolfi V."/>
            <person name="Bustamante F.O."/>
            <person name="Brasileiro-Vidal A.C."/>
            <person name="Benko-Iseppon A.M."/>
        </authorList>
    </citation>
    <scope>NUCLEOTIDE SEQUENCE [LARGE SCALE GENOMIC DNA]</scope>
    <source>
        <tissue evidence="2">Leaves</tissue>
    </source>
</reference>
<sequence length="105" mass="12678">MKRMAMDGQFSSSGAGMPEELPRNRDSWNWREVCKEILCCKFYRHYQQDMRPILPEICCKEVEEWEIEWEVIKAKYQQEATKHQQDQDIVAAEIQEKNRPKWISI</sequence>
<dbReference type="EMBL" id="JASCZI010090827">
    <property type="protein sequence ID" value="MED6146922.1"/>
    <property type="molecule type" value="Genomic_DNA"/>
</dbReference>
<organism evidence="2 3">
    <name type="scientific">Stylosanthes scabra</name>
    <dbReference type="NCBI Taxonomy" id="79078"/>
    <lineage>
        <taxon>Eukaryota</taxon>
        <taxon>Viridiplantae</taxon>
        <taxon>Streptophyta</taxon>
        <taxon>Embryophyta</taxon>
        <taxon>Tracheophyta</taxon>
        <taxon>Spermatophyta</taxon>
        <taxon>Magnoliopsida</taxon>
        <taxon>eudicotyledons</taxon>
        <taxon>Gunneridae</taxon>
        <taxon>Pentapetalae</taxon>
        <taxon>rosids</taxon>
        <taxon>fabids</taxon>
        <taxon>Fabales</taxon>
        <taxon>Fabaceae</taxon>
        <taxon>Papilionoideae</taxon>
        <taxon>50 kb inversion clade</taxon>
        <taxon>dalbergioids sensu lato</taxon>
        <taxon>Dalbergieae</taxon>
        <taxon>Pterocarpus clade</taxon>
        <taxon>Stylosanthes</taxon>
    </lineage>
</organism>
<accession>A0ABU6TDW9</accession>
<feature type="region of interest" description="Disordered" evidence="1">
    <location>
        <begin position="1"/>
        <end position="23"/>
    </location>
</feature>
<dbReference type="Proteomes" id="UP001341840">
    <property type="component" value="Unassembled WGS sequence"/>
</dbReference>
<evidence type="ECO:0000256" key="1">
    <source>
        <dbReference type="SAM" id="MobiDB-lite"/>
    </source>
</evidence>
<keyword evidence="3" id="KW-1185">Reference proteome</keyword>
<comment type="caution">
    <text evidence="2">The sequence shown here is derived from an EMBL/GenBank/DDBJ whole genome shotgun (WGS) entry which is preliminary data.</text>
</comment>
<name>A0ABU6TDW9_9FABA</name>
<evidence type="ECO:0000313" key="2">
    <source>
        <dbReference type="EMBL" id="MED6146922.1"/>
    </source>
</evidence>